<dbReference type="InterPro" id="IPR018200">
    <property type="entry name" value="USP_CS"/>
</dbReference>
<comment type="similarity">
    <text evidence="2 7">Belongs to the peptidase C19 family.</text>
</comment>
<dbReference type="EC" id="3.4.19.12" evidence="7"/>
<dbReference type="PANTHER" id="PTHR24006:SF888">
    <property type="entry name" value="UBIQUITIN CARBOXYL-TERMINAL HYDROLASE 30"/>
    <property type="match status" value="1"/>
</dbReference>
<dbReference type="Pfam" id="PF00443">
    <property type="entry name" value="UCH"/>
    <property type="match status" value="1"/>
</dbReference>
<evidence type="ECO:0000313" key="11">
    <source>
        <dbReference type="EMBL" id="ORX62259.1"/>
    </source>
</evidence>
<evidence type="ECO:0000259" key="10">
    <source>
        <dbReference type="PROSITE" id="PS50235"/>
    </source>
</evidence>
<comment type="caution">
    <text evidence="11">The sequence shown here is derived from an EMBL/GenBank/DDBJ whole genome shotgun (WGS) entry which is preliminary data.</text>
</comment>
<gene>
    <name evidence="11" type="ORF">DM01DRAFT_1403935</name>
</gene>
<dbReference type="EMBL" id="MCGT01000002">
    <property type="protein sequence ID" value="ORX62259.1"/>
    <property type="molecule type" value="Genomic_DNA"/>
</dbReference>
<dbReference type="GO" id="GO:0005634">
    <property type="term" value="C:nucleus"/>
    <property type="evidence" value="ECO:0007669"/>
    <property type="project" value="TreeGrafter"/>
</dbReference>
<dbReference type="PROSITE" id="PS00972">
    <property type="entry name" value="USP_1"/>
    <property type="match status" value="1"/>
</dbReference>
<dbReference type="GO" id="GO:0005829">
    <property type="term" value="C:cytosol"/>
    <property type="evidence" value="ECO:0007669"/>
    <property type="project" value="TreeGrafter"/>
</dbReference>
<comment type="catalytic activity">
    <reaction evidence="1 7">
        <text>Thiol-dependent hydrolysis of ester, thioester, amide, peptide and isopeptide bonds formed by the C-terminal Gly of ubiquitin (a 76-residue protein attached to proteins as an intracellular targeting signal).</text>
        <dbReference type="EC" id="3.4.19.12"/>
    </reaction>
</comment>
<keyword evidence="9" id="KW-0812">Transmembrane</keyword>
<dbReference type="CDD" id="cd02662">
    <property type="entry name" value="Peptidase_C19F"/>
    <property type="match status" value="1"/>
</dbReference>
<protein>
    <recommendedName>
        <fullName evidence="7">Ubiquitin carboxyl-terminal hydrolase</fullName>
        <ecNumber evidence="7">3.4.19.12</ecNumber>
    </recommendedName>
</protein>
<keyword evidence="9" id="KW-1133">Transmembrane helix</keyword>
<evidence type="ECO:0000256" key="3">
    <source>
        <dbReference type="ARBA" id="ARBA00022670"/>
    </source>
</evidence>
<evidence type="ECO:0000256" key="8">
    <source>
        <dbReference type="SAM" id="MobiDB-lite"/>
    </source>
</evidence>
<dbReference type="InterPro" id="IPR038765">
    <property type="entry name" value="Papain-like_cys_pep_sf"/>
</dbReference>
<feature type="region of interest" description="Disordered" evidence="8">
    <location>
        <begin position="593"/>
        <end position="639"/>
    </location>
</feature>
<accession>A0A1X2GW71</accession>
<evidence type="ECO:0000256" key="6">
    <source>
        <dbReference type="ARBA" id="ARBA00022807"/>
    </source>
</evidence>
<feature type="transmembrane region" description="Helical" evidence="9">
    <location>
        <begin position="12"/>
        <end position="37"/>
    </location>
</feature>
<dbReference type="InterPro" id="IPR028889">
    <property type="entry name" value="USP"/>
</dbReference>
<dbReference type="GO" id="GO:0004843">
    <property type="term" value="F:cysteine-type deubiquitinase activity"/>
    <property type="evidence" value="ECO:0007669"/>
    <property type="project" value="UniProtKB-UniRule"/>
</dbReference>
<evidence type="ECO:0000313" key="12">
    <source>
        <dbReference type="Proteomes" id="UP000242146"/>
    </source>
</evidence>
<evidence type="ECO:0000256" key="9">
    <source>
        <dbReference type="SAM" id="Phobius"/>
    </source>
</evidence>
<dbReference type="PROSITE" id="PS50235">
    <property type="entry name" value="USP_3"/>
    <property type="match status" value="1"/>
</dbReference>
<keyword evidence="5 7" id="KW-0378">Hydrolase</keyword>
<keyword evidence="6 7" id="KW-0788">Thiol protease</keyword>
<evidence type="ECO:0000256" key="2">
    <source>
        <dbReference type="ARBA" id="ARBA00009085"/>
    </source>
</evidence>
<feature type="compositionally biased region" description="Pro residues" evidence="8">
    <location>
        <begin position="593"/>
        <end position="605"/>
    </location>
</feature>
<dbReference type="GO" id="GO:0006508">
    <property type="term" value="P:proteolysis"/>
    <property type="evidence" value="ECO:0007669"/>
    <property type="project" value="UniProtKB-KW"/>
</dbReference>
<dbReference type="OrthoDB" id="2020758at2759"/>
<dbReference type="Gene3D" id="3.90.70.10">
    <property type="entry name" value="Cysteine proteinases"/>
    <property type="match status" value="1"/>
</dbReference>
<proteinExistence type="inferred from homology"/>
<dbReference type="GO" id="GO:0016579">
    <property type="term" value="P:protein deubiquitination"/>
    <property type="evidence" value="ECO:0007669"/>
    <property type="project" value="InterPro"/>
</dbReference>
<dbReference type="AlphaFoldDB" id="A0A1X2GW71"/>
<feature type="domain" description="USP" evidence="10">
    <location>
        <begin position="137"/>
        <end position="564"/>
    </location>
</feature>
<sequence>MTSTLEFIQMFLVDFSFWIQVFLLTLGLGLIMVPLIFAPPPSLVGISKAFSNRIGLTMLYKHCWHLLHLWMLRACEDLGLFTLFDTVAYWTESFDPQDDIDSPAQPSNPMIHLSLAPSQPDPLDICVHSLNTDYLVSGLVNTGNSCYLNSVLQALSSLPFLHVYLEQLNQQHHPLPMSRALLRTLRLLSRPLEEHQRLSAASSNYAFRPTEMTQALSKHPRVISREQQDAQELFQVLTDTMDQERSSLSVKRRQPSGLKELVSLFAKPSSNVENPFHGLFASRLSCTTCGYVEAIRHFSFNNIQLTLPQTPSATLDECLEEWTGLEYLEDVGCRKCSLHQTLAHVQTQVDNLKLLAKKEGKDKKDRLTNMVQLESQRRELETRLVAGADLTNDDLKKMIPNISIQTARGVSSKQAMFAKLPKILCFHVARSTLSPSGLVYKNKCQLTFPDLLDMQPFCTNGTMDTDATKPMSSVDPTSSCRYRLMSVIVHYGSHNYGHFITYKRQVNASLCLCSSCSSCSSHTSCEDWHGSKDVWYRISDENVDHCSLDEVLAANPYMLLYERINPDIVPPSLSFSAISSLAVRLEQKHLTPSPPNFDPALPSPALPLGMPNGSGRGEEIVGMTNKPTPLSRSIEPYRQ</sequence>
<evidence type="ECO:0000256" key="5">
    <source>
        <dbReference type="ARBA" id="ARBA00022801"/>
    </source>
</evidence>
<dbReference type="Proteomes" id="UP000242146">
    <property type="component" value="Unassembled WGS sequence"/>
</dbReference>
<evidence type="ECO:0000256" key="7">
    <source>
        <dbReference type="RuleBase" id="RU366025"/>
    </source>
</evidence>
<dbReference type="PANTHER" id="PTHR24006">
    <property type="entry name" value="UBIQUITIN CARBOXYL-TERMINAL HYDROLASE"/>
    <property type="match status" value="1"/>
</dbReference>
<keyword evidence="3 7" id="KW-0645">Protease</keyword>
<keyword evidence="12" id="KW-1185">Reference proteome</keyword>
<keyword evidence="4 7" id="KW-0833">Ubl conjugation pathway</keyword>
<dbReference type="InterPro" id="IPR001394">
    <property type="entry name" value="Peptidase_C19_UCH"/>
</dbReference>
<dbReference type="STRING" id="101127.A0A1X2GW71"/>
<name>A0A1X2GW71_9FUNG</name>
<dbReference type="PROSITE" id="PS00973">
    <property type="entry name" value="USP_2"/>
    <property type="match status" value="1"/>
</dbReference>
<reference evidence="11 12" key="1">
    <citation type="submission" date="2016-07" db="EMBL/GenBank/DDBJ databases">
        <title>Pervasive Adenine N6-methylation of Active Genes in Fungi.</title>
        <authorList>
            <consortium name="DOE Joint Genome Institute"/>
            <person name="Mondo S.J."/>
            <person name="Dannebaum R.O."/>
            <person name="Kuo R.C."/>
            <person name="Labutti K."/>
            <person name="Haridas S."/>
            <person name="Kuo A."/>
            <person name="Salamov A."/>
            <person name="Ahrendt S.R."/>
            <person name="Lipzen A."/>
            <person name="Sullivan W."/>
            <person name="Andreopoulos W.B."/>
            <person name="Clum A."/>
            <person name="Lindquist E."/>
            <person name="Daum C."/>
            <person name="Ramamoorthy G.K."/>
            <person name="Gryganskyi A."/>
            <person name="Culley D."/>
            <person name="Magnuson J.K."/>
            <person name="James T.Y."/>
            <person name="O'Malley M.A."/>
            <person name="Stajich J.E."/>
            <person name="Spatafora J.W."/>
            <person name="Visel A."/>
            <person name="Grigoriev I.V."/>
        </authorList>
    </citation>
    <scope>NUCLEOTIDE SEQUENCE [LARGE SCALE GENOMIC DNA]</scope>
    <source>
        <strain evidence="11 12">NRRL 3301</strain>
    </source>
</reference>
<dbReference type="SUPFAM" id="SSF54001">
    <property type="entry name" value="Cysteine proteinases"/>
    <property type="match status" value="1"/>
</dbReference>
<dbReference type="InterPro" id="IPR050164">
    <property type="entry name" value="Peptidase_C19"/>
</dbReference>
<evidence type="ECO:0000256" key="1">
    <source>
        <dbReference type="ARBA" id="ARBA00000707"/>
    </source>
</evidence>
<keyword evidence="9" id="KW-0472">Membrane</keyword>
<organism evidence="11 12">
    <name type="scientific">Hesseltinella vesiculosa</name>
    <dbReference type="NCBI Taxonomy" id="101127"/>
    <lineage>
        <taxon>Eukaryota</taxon>
        <taxon>Fungi</taxon>
        <taxon>Fungi incertae sedis</taxon>
        <taxon>Mucoromycota</taxon>
        <taxon>Mucoromycotina</taxon>
        <taxon>Mucoromycetes</taxon>
        <taxon>Mucorales</taxon>
        <taxon>Cunninghamellaceae</taxon>
        <taxon>Hesseltinella</taxon>
    </lineage>
</organism>
<evidence type="ECO:0000256" key="4">
    <source>
        <dbReference type="ARBA" id="ARBA00022786"/>
    </source>
</evidence>